<organism evidence="1 2">
    <name type="scientific">Dictyostelium discoideum</name>
    <name type="common">Social amoeba</name>
    <dbReference type="NCBI Taxonomy" id="44689"/>
    <lineage>
        <taxon>Eukaryota</taxon>
        <taxon>Amoebozoa</taxon>
        <taxon>Evosea</taxon>
        <taxon>Eumycetozoa</taxon>
        <taxon>Dictyostelia</taxon>
        <taxon>Dictyosteliales</taxon>
        <taxon>Dictyosteliaceae</taxon>
        <taxon>Dictyostelium</taxon>
    </lineage>
</organism>
<dbReference type="Proteomes" id="UP000002195">
    <property type="component" value="Unassembled WGS sequence"/>
</dbReference>
<dbReference type="Gene3D" id="1.25.10.10">
    <property type="entry name" value="Leucine-rich Repeat Variant"/>
    <property type="match status" value="1"/>
</dbReference>
<comment type="caution">
    <text evidence="1">The sequence shown here is derived from an EMBL/GenBank/DDBJ whole genome shotgun (WGS) entry which is preliminary data.</text>
</comment>
<gene>
    <name evidence="1" type="ORF">DDB_G0290863</name>
</gene>
<dbReference type="dictyBase" id="DDB_G0290863"/>
<dbReference type="HOGENOM" id="CLU_819964_0_0_1"/>
<evidence type="ECO:0000313" key="2">
    <source>
        <dbReference type="Proteomes" id="UP000002195"/>
    </source>
</evidence>
<name>Q54FH0_DICDI</name>
<dbReference type="EMBL" id="AAFI02000171">
    <property type="protein sequence ID" value="EAL61996.1"/>
    <property type="molecule type" value="Genomic_DNA"/>
</dbReference>
<dbReference type="AlphaFoldDB" id="Q54FH0"/>
<dbReference type="InterPro" id="IPR016024">
    <property type="entry name" value="ARM-type_fold"/>
</dbReference>
<dbReference type="InterPro" id="IPR011989">
    <property type="entry name" value="ARM-like"/>
</dbReference>
<dbReference type="VEuPathDB" id="AmoebaDB:DDB_G0290863"/>
<dbReference type="InParanoid" id="Q54FH0"/>
<reference evidence="1 2" key="1">
    <citation type="journal article" date="2005" name="Nature">
        <title>The genome of the social amoeba Dictyostelium discoideum.</title>
        <authorList>
            <consortium name="The Dictyostelium discoideum Sequencing Consortium"/>
            <person name="Eichinger L."/>
            <person name="Pachebat J.A."/>
            <person name="Glockner G."/>
            <person name="Rajandream M.A."/>
            <person name="Sucgang R."/>
            <person name="Berriman M."/>
            <person name="Song J."/>
            <person name="Olsen R."/>
            <person name="Szafranski K."/>
            <person name="Xu Q."/>
            <person name="Tunggal B."/>
            <person name="Kummerfeld S."/>
            <person name="Madera M."/>
            <person name="Konfortov B.A."/>
            <person name="Rivero F."/>
            <person name="Bankier A.T."/>
            <person name="Lehmann R."/>
            <person name="Hamlin N."/>
            <person name="Davies R."/>
            <person name="Gaudet P."/>
            <person name="Fey P."/>
            <person name="Pilcher K."/>
            <person name="Chen G."/>
            <person name="Saunders D."/>
            <person name="Sodergren E."/>
            <person name="Davis P."/>
            <person name="Kerhornou A."/>
            <person name="Nie X."/>
            <person name="Hall N."/>
            <person name="Anjard C."/>
            <person name="Hemphill L."/>
            <person name="Bason N."/>
            <person name="Farbrother P."/>
            <person name="Desany B."/>
            <person name="Just E."/>
            <person name="Morio T."/>
            <person name="Rost R."/>
            <person name="Churcher C."/>
            <person name="Cooper J."/>
            <person name="Haydock S."/>
            <person name="van Driessche N."/>
            <person name="Cronin A."/>
            <person name="Goodhead I."/>
            <person name="Muzny D."/>
            <person name="Mourier T."/>
            <person name="Pain A."/>
            <person name="Lu M."/>
            <person name="Harper D."/>
            <person name="Lindsay R."/>
            <person name="Hauser H."/>
            <person name="James K."/>
            <person name="Quiles M."/>
            <person name="Madan Babu M."/>
            <person name="Saito T."/>
            <person name="Buchrieser C."/>
            <person name="Wardroper A."/>
            <person name="Felder M."/>
            <person name="Thangavelu M."/>
            <person name="Johnson D."/>
            <person name="Knights A."/>
            <person name="Loulseged H."/>
            <person name="Mungall K."/>
            <person name="Oliver K."/>
            <person name="Price C."/>
            <person name="Quail M.A."/>
            <person name="Urushihara H."/>
            <person name="Hernandez J."/>
            <person name="Rabbinowitsch E."/>
            <person name="Steffen D."/>
            <person name="Sanders M."/>
            <person name="Ma J."/>
            <person name="Kohara Y."/>
            <person name="Sharp S."/>
            <person name="Simmonds M."/>
            <person name="Spiegler S."/>
            <person name="Tivey A."/>
            <person name="Sugano S."/>
            <person name="White B."/>
            <person name="Walker D."/>
            <person name="Woodward J."/>
            <person name="Winckler T."/>
            <person name="Tanaka Y."/>
            <person name="Shaulsky G."/>
            <person name="Schleicher M."/>
            <person name="Weinstock G."/>
            <person name="Rosenthal A."/>
            <person name="Cox E.C."/>
            <person name="Chisholm R.L."/>
            <person name="Gibbs R."/>
            <person name="Loomis W.F."/>
            <person name="Platzer M."/>
            <person name="Kay R.R."/>
            <person name="Williams J."/>
            <person name="Dear P.H."/>
            <person name="Noegel A.A."/>
            <person name="Barrell B."/>
            <person name="Kuspa A."/>
        </authorList>
    </citation>
    <scope>NUCLEOTIDE SEQUENCE [LARGE SCALE GENOMIC DNA]</scope>
    <source>
        <strain evidence="1 2">AX4</strain>
    </source>
</reference>
<accession>Q54FH0</accession>
<dbReference type="SUPFAM" id="SSF48371">
    <property type="entry name" value="ARM repeat"/>
    <property type="match status" value="1"/>
</dbReference>
<keyword evidence="2" id="KW-1185">Reference proteome</keyword>
<dbReference type="KEGG" id="ddi:DDB_G0290863"/>
<dbReference type="GeneID" id="8627868"/>
<sequence length="339" mass="38783">MNNNELPIYFENKKKQLLTMINETIENGKSFNENELLDDMLQRELNKGYCKIFSSLCGISSELKTDGENSDSFIEFLLPTILKRLKYSFPALKVTLFSIVCVLLEECSEEFTSTNNFHTIMNTTIEFGFQNNKIYTNFLIRNSSCCIGTCAKLCKNENYKDNFRPYISKSIDLLLNCLPKNGDGDGDGSGSGTTIDINQVEYDGAKENIISALGKIILNQNEMIYSELPILINTFLINLPIVDDIPELHSTQQTIIYLLLNHAQFVFTNFYFTNQNQDEILSNIFTTFAIASINENELPSSDIIKVQKIFQKHEIKQIPKIEKEEHISIILSMFNELFN</sequence>
<dbReference type="PaxDb" id="44689-DDB0189122"/>
<dbReference type="RefSeq" id="XP_635501.1">
    <property type="nucleotide sequence ID" value="XM_630409.1"/>
</dbReference>
<evidence type="ECO:0000313" key="1">
    <source>
        <dbReference type="EMBL" id="EAL61996.1"/>
    </source>
</evidence>
<protein>
    <submittedName>
        <fullName evidence="1">Uncharacterized protein</fullName>
    </submittedName>
</protein>
<proteinExistence type="predicted"/>